<evidence type="ECO:0000313" key="2">
    <source>
        <dbReference type="Proteomes" id="UP000683417"/>
    </source>
</evidence>
<comment type="caution">
    <text evidence="1">The sequence shown here is derived from an EMBL/GenBank/DDBJ whole genome shotgun (WGS) entry which is preliminary data.</text>
</comment>
<dbReference type="AlphaFoldDB" id="A0A9W4GI84"/>
<organism evidence="1 2">
    <name type="scientific">Blumeria graminis f. sp. triticale</name>
    <dbReference type="NCBI Taxonomy" id="1689686"/>
    <lineage>
        <taxon>Eukaryota</taxon>
        <taxon>Fungi</taxon>
        <taxon>Dikarya</taxon>
        <taxon>Ascomycota</taxon>
        <taxon>Pezizomycotina</taxon>
        <taxon>Leotiomycetes</taxon>
        <taxon>Erysiphales</taxon>
        <taxon>Erysiphaceae</taxon>
        <taxon>Blumeria</taxon>
    </lineage>
</organism>
<dbReference type="Proteomes" id="UP000683417">
    <property type="component" value="Unassembled WGS sequence"/>
</dbReference>
<feature type="non-terminal residue" evidence="1">
    <location>
        <position position="1"/>
    </location>
</feature>
<name>A0A9W4GI84_BLUGR</name>
<protein>
    <submittedName>
        <fullName evidence="1">BgTH12-06903</fullName>
    </submittedName>
</protein>
<reference evidence="1" key="1">
    <citation type="submission" date="2020-10" db="EMBL/GenBank/DDBJ databases">
        <authorList>
            <person name="Muller C M."/>
        </authorList>
    </citation>
    <scope>NUCLEOTIDE SEQUENCE</scope>
    <source>
        <strain evidence="1">THUN-12</strain>
    </source>
</reference>
<gene>
    <name evidence="1" type="ORF">BGTH12_LOCUS7329</name>
</gene>
<evidence type="ECO:0000313" key="1">
    <source>
        <dbReference type="EMBL" id="CAD6505971.1"/>
    </source>
</evidence>
<dbReference type="EMBL" id="CAJHIT010000010">
    <property type="protein sequence ID" value="CAD6505971.1"/>
    <property type="molecule type" value="Genomic_DNA"/>
</dbReference>
<sequence>RVQVFIIIEDPGLRIRAKHQVPILSEAARFKATTRLQPSHSLITIEAAKRPNHSPLDSDSLLSHELMIVTFSEGWGVSHYLKRGYKVIRNRSLYLVSRSTHI</sequence>
<accession>A0A9W4GI84</accession>
<proteinExistence type="predicted"/>